<dbReference type="GO" id="GO:0004423">
    <property type="term" value="F:iduronate-2-sulfatase activity"/>
    <property type="evidence" value="ECO:0007669"/>
    <property type="project" value="InterPro"/>
</dbReference>
<dbReference type="PANTHER" id="PTHR45953">
    <property type="entry name" value="IDURONATE 2-SULFATASE"/>
    <property type="match status" value="1"/>
</dbReference>
<protein>
    <submittedName>
        <fullName evidence="8">Choline-sulfatase</fullName>
        <ecNumber evidence="8">3.1.6.6</ecNumber>
    </submittedName>
</protein>
<evidence type="ECO:0000259" key="7">
    <source>
        <dbReference type="Pfam" id="PF00884"/>
    </source>
</evidence>
<comment type="cofactor">
    <cofactor evidence="1">
        <name>Ca(2+)</name>
        <dbReference type="ChEBI" id="CHEBI:29108"/>
    </cofactor>
</comment>
<dbReference type="InterPro" id="IPR035874">
    <property type="entry name" value="IDS"/>
</dbReference>
<accession>A0A5C5X945</accession>
<dbReference type="EMBL" id="SJPK01000011">
    <property type="protein sequence ID" value="TWT59239.1"/>
    <property type="molecule type" value="Genomic_DNA"/>
</dbReference>
<dbReference type="InterPro" id="IPR000917">
    <property type="entry name" value="Sulfatase_N"/>
</dbReference>
<gene>
    <name evidence="8" type="primary">betC_10</name>
    <name evidence="8" type="ORF">CA85_39350</name>
</gene>
<evidence type="ECO:0000256" key="6">
    <source>
        <dbReference type="ARBA" id="ARBA00022837"/>
    </source>
</evidence>
<proteinExistence type="inferred from homology"/>
<dbReference type="GO" id="GO:0005737">
    <property type="term" value="C:cytoplasm"/>
    <property type="evidence" value="ECO:0007669"/>
    <property type="project" value="TreeGrafter"/>
</dbReference>
<reference evidence="8 9" key="1">
    <citation type="submission" date="2019-02" db="EMBL/GenBank/DDBJ databases">
        <title>Deep-cultivation of Planctomycetes and their phenomic and genomic characterization uncovers novel biology.</title>
        <authorList>
            <person name="Wiegand S."/>
            <person name="Jogler M."/>
            <person name="Boedeker C."/>
            <person name="Pinto D."/>
            <person name="Vollmers J."/>
            <person name="Rivas-Marin E."/>
            <person name="Kohn T."/>
            <person name="Peeters S.H."/>
            <person name="Heuer A."/>
            <person name="Rast P."/>
            <person name="Oberbeckmann S."/>
            <person name="Bunk B."/>
            <person name="Jeske O."/>
            <person name="Meyerdierks A."/>
            <person name="Storesund J.E."/>
            <person name="Kallscheuer N."/>
            <person name="Luecker S."/>
            <person name="Lage O.M."/>
            <person name="Pohl T."/>
            <person name="Merkel B.J."/>
            <person name="Hornburger P."/>
            <person name="Mueller R.-W."/>
            <person name="Bruemmer F."/>
            <person name="Labrenz M."/>
            <person name="Spormann A.M."/>
            <person name="Op Den Camp H."/>
            <person name="Overmann J."/>
            <person name="Amann R."/>
            <person name="Jetten M.S.M."/>
            <person name="Mascher T."/>
            <person name="Medema M.H."/>
            <person name="Devos D.P."/>
            <person name="Kaster A.-K."/>
            <person name="Ovreas L."/>
            <person name="Rohde M."/>
            <person name="Galperin M.Y."/>
            <person name="Jogler C."/>
        </authorList>
    </citation>
    <scope>NUCLEOTIDE SEQUENCE [LARGE SCALE GENOMIC DNA]</scope>
    <source>
        <strain evidence="8 9">CA85</strain>
    </source>
</reference>
<sequence>MSYDGNPHPAGSTRKRSRTFTPLKVSGMRTIGSVFHSYLSLETLAGLMTLRIFLSILPVLAMVAASAQQHPAQPKASSRPNIVMIAIDDLNDWVEPLGGHPQVQTPAMAGLAQRAVTFTNAHCQAPLCNPSRTSLMTGLRPGSTGVYGLAPWFRTLPEFQDRVTMPQYFHQHGYRTLIGGKIFHGPYGRGKDSAAECDVLGPSASVGVRPEHKIIPPTPGGNHALMDWGTFDHRDEDKGDWKVASWAVDQLEQMPDEKPFFLSVGFFLPHVPCYATQKWFDLYPEDSLQLPKIVADDREDTPLSSWYIHWDLPEPRTKWLLENDQLQPLVRAYLASISFVDSQVGRVLAALEASPYADNTIVVLWSDHGYHLGEKAISGKNSLWARSTHVPLIFAGPMIEGDRKCDQPAELLDIYPTLASLAGLPQPEGVEGLSLAPQIQDVTAKRSRPAICTHNAGNHSICDQRWRYIVYADGSEELYDRNSDPDELNNLLSDQTRPAELTAVIERLRGWLPAEDRPLATGSAHRILEKRADGFYWQGKKIDPQSPPLGDPVMQ</sequence>
<dbReference type="EC" id="3.1.6.6" evidence="8"/>
<keyword evidence="6" id="KW-0106">Calcium</keyword>
<comment type="similarity">
    <text evidence="2">Belongs to the sulfatase family.</text>
</comment>
<organism evidence="8 9">
    <name type="scientific">Allorhodopirellula solitaria</name>
    <dbReference type="NCBI Taxonomy" id="2527987"/>
    <lineage>
        <taxon>Bacteria</taxon>
        <taxon>Pseudomonadati</taxon>
        <taxon>Planctomycetota</taxon>
        <taxon>Planctomycetia</taxon>
        <taxon>Pirellulales</taxon>
        <taxon>Pirellulaceae</taxon>
        <taxon>Allorhodopirellula</taxon>
    </lineage>
</organism>
<evidence type="ECO:0000313" key="9">
    <source>
        <dbReference type="Proteomes" id="UP000318053"/>
    </source>
</evidence>
<evidence type="ECO:0000256" key="1">
    <source>
        <dbReference type="ARBA" id="ARBA00001913"/>
    </source>
</evidence>
<comment type="caution">
    <text evidence="8">The sequence shown here is derived from an EMBL/GenBank/DDBJ whole genome shotgun (WGS) entry which is preliminary data.</text>
</comment>
<keyword evidence="5 8" id="KW-0378">Hydrolase</keyword>
<evidence type="ECO:0000256" key="3">
    <source>
        <dbReference type="ARBA" id="ARBA00022723"/>
    </source>
</evidence>
<evidence type="ECO:0000256" key="5">
    <source>
        <dbReference type="ARBA" id="ARBA00022801"/>
    </source>
</evidence>
<dbReference type="GO" id="GO:0047753">
    <property type="term" value="F:choline-sulfatase activity"/>
    <property type="evidence" value="ECO:0007669"/>
    <property type="project" value="UniProtKB-EC"/>
</dbReference>
<keyword evidence="4" id="KW-0732">Signal</keyword>
<dbReference type="Gene3D" id="3.40.720.10">
    <property type="entry name" value="Alkaline Phosphatase, subunit A"/>
    <property type="match status" value="1"/>
</dbReference>
<dbReference type="Proteomes" id="UP000318053">
    <property type="component" value="Unassembled WGS sequence"/>
</dbReference>
<dbReference type="SUPFAM" id="SSF53649">
    <property type="entry name" value="Alkaline phosphatase-like"/>
    <property type="match status" value="1"/>
</dbReference>
<dbReference type="CDD" id="cd16030">
    <property type="entry name" value="iduronate-2-sulfatase"/>
    <property type="match status" value="1"/>
</dbReference>
<keyword evidence="9" id="KW-1185">Reference proteome</keyword>
<feature type="domain" description="Sulfatase N-terminal" evidence="7">
    <location>
        <begin position="80"/>
        <end position="423"/>
    </location>
</feature>
<dbReference type="PANTHER" id="PTHR45953:SF1">
    <property type="entry name" value="IDURONATE 2-SULFATASE"/>
    <property type="match status" value="1"/>
</dbReference>
<evidence type="ECO:0000313" key="8">
    <source>
        <dbReference type="EMBL" id="TWT59239.1"/>
    </source>
</evidence>
<keyword evidence="3" id="KW-0479">Metal-binding</keyword>
<dbReference type="AlphaFoldDB" id="A0A5C5X945"/>
<dbReference type="GO" id="GO:0046872">
    <property type="term" value="F:metal ion binding"/>
    <property type="evidence" value="ECO:0007669"/>
    <property type="project" value="UniProtKB-KW"/>
</dbReference>
<dbReference type="Pfam" id="PF00884">
    <property type="entry name" value="Sulfatase"/>
    <property type="match status" value="1"/>
</dbReference>
<evidence type="ECO:0000256" key="2">
    <source>
        <dbReference type="ARBA" id="ARBA00008779"/>
    </source>
</evidence>
<evidence type="ECO:0000256" key="4">
    <source>
        <dbReference type="ARBA" id="ARBA00022729"/>
    </source>
</evidence>
<dbReference type="InterPro" id="IPR017850">
    <property type="entry name" value="Alkaline_phosphatase_core_sf"/>
</dbReference>
<name>A0A5C5X945_9BACT</name>